<accession>C0J6M4</accession>
<dbReference type="GO" id="GO:0004312">
    <property type="term" value="F:fatty acid synthase activity"/>
    <property type="evidence" value="ECO:0007669"/>
    <property type="project" value="TreeGrafter"/>
</dbReference>
<dbReference type="GO" id="GO:0006633">
    <property type="term" value="P:fatty acid biosynthetic process"/>
    <property type="evidence" value="ECO:0007669"/>
    <property type="project" value="TreeGrafter"/>
</dbReference>
<dbReference type="Gene3D" id="3.40.366.10">
    <property type="entry name" value="Malonyl-Coenzyme A Acyl Carrier Protein, domain 2"/>
    <property type="match status" value="1"/>
</dbReference>
<dbReference type="SMART" id="SM00825">
    <property type="entry name" value="PKS_KS"/>
    <property type="match status" value="1"/>
</dbReference>
<reference evidence="2" key="1">
    <citation type="journal article" date="2009" name="Appl. Environ. Microbiol.">
        <title>Insect-specific polyketide synthases (PKSs), potential PKS-nonribosomal peptide synthetase hybrids, and novel PKS clades in tropical fungi.</title>
        <authorList>
            <person name="Amnuaykanjanasin A."/>
            <person name="Phonghanpot S."/>
            <person name="Sengpanich N."/>
            <person name="Cheevadhanarak S."/>
            <person name="Tanticharoen M."/>
        </authorList>
    </citation>
    <scope>NUCLEOTIDE SEQUENCE</scope>
    <source>
        <strain evidence="2">BCC9790</strain>
    </source>
</reference>
<dbReference type="PANTHER" id="PTHR43775">
    <property type="entry name" value="FATTY ACID SYNTHASE"/>
    <property type="match status" value="1"/>
</dbReference>
<dbReference type="GO" id="GO:0044550">
    <property type="term" value="P:secondary metabolite biosynthetic process"/>
    <property type="evidence" value="ECO:0007669"/>
    <property type="project" value="TreeGrafter"/>
</dbReference>
<proteinExistence type="predicted"/>
<dbReference type="Gene3D" id="3.40.47.10">
    <property type="match status" value="1"/>
</dbReference>
<dbReference type="AlphaFoldDB" id="C0J6M4"/>
<dbReference type="InterPro" id="IPR014031">
    <property type="entry name" value="Ketoacyl_synth_C"/>
</dbReference>
<dbReference type="EMBL" id="EU862544">
    <property type="protein sequence ID" value="ACN43301.1"/>
    <property type="molecule type" value="Genomic_DNA"/>
</dbReference>
<protein>
    <submittedName>
        <fullName evidence="2">Putative polyketide synthase</fullName>
    </submittedName>
</protein>
<dbReference type="Pfam" id="PF02801">
    <property type="entry name" value="Ketoacyl-synt_C"/>
    <property type="match status" value="1"/>
</dbReference>
<dbReference type="SUPFAM" id="SSF53901">
    <property type="entry name" value="Thiolase-like"/>
    <property type="match status" value="1"/>
</dbReference>
<dbReference type="InterPro" id="IPR050091">
    <property type="entry name" value="PKS_NRPS_Biosynth_Enz"/>
</dbReference>
<dbReference type="InterPro" id="IPR001227">
    <property type="entry name" value="Ac_transferase_dom_sf"/>
</dbReference>
<dbReference type="PANTHER" id="PTHR43775:SF29">
    <property type="entry name" value="ASPERFURANONE POLYKETIDE SYNTHASE AFOG-RELATED"/>
    <property type="match status" value="1"/>
</dbReference>
<dbReference type="InterPro" id="IPR032821">
    <property type="entry name" value="PKS_assoc"/>
</dbReference>
<evidence type="ECO:0000313" key="2">
    <source>
        <dbReference type="EMBL" id="ACN43301.1"/>
    </source>
</evidence>
<feature type="domain" description="Ketosynthase family 3 (KS3)" evidence="1">
    <location>
        <begin position="1"/>
        <end position="106"/>
    </location>
</feature>
<dbReference type="PROSITE" id="PS52004">
    <property type="entry name" value="KS3_2"/>
    <property type="match status" value="1"/>
</dbReference>
<dbReference type="InterPro" id="IPR016039">
    <property type="entry name" value="Thiolase-like"/>
</dbReference>
<feature type="non-terminal residue" evidence="2">
    <location>
        <position position="1"/>
    </location>
</feature>
<organism evidence="2">
    <name type="scientific">Trypethelium sp. BCC9790</name>
    <dbReference type="NCBI Taxonomy" id="577463"/>
    <lineage>
        <taxon>Eukaryota</taxon>
        <taxon>Fungi</taxon>
        <taxon>Dikarya</taxon>
        <taxon>Ascomycota</taxon>
        <taxon>Pezizomycotina</taxon>
        <taxon>Dothideomycetes</taxon>
        <taxon>Dothideomycetes incertae sedis</taxon>
        <taxon>Trypetheliales</taxon>
        <taxon>Trypetheliaceae</taxon>
        <taxon>Trypethelium</taxon>
    </lineage>
</organism>
<name>C0J6M4_9PEZI</name>
<dbReference type="InterPro" id="IPR020841">
    <property type="entry name" value="PKS_Beta-ketoAc_synthase_dom"/>
</dbReference>
<dbReference type="Pfam" id="PF16197">
    <property type="entry name" value="KAsynt_C_assoc"/>
    <property type="match status" value="1"/>
</dbReference>
<dbReference type="Gene3D" id="3.30.70.3290">
    <property type="match status" value="1"/>
</dbReference>
<feature type="non-terminal residue" evidence="2">
    <location>
        <position position="264"/>
    </location>
</feature>
<evidence type="ECO:0000259" key="1">
    <source>
        <dbReference type="PROSITE" id="PS52004"/>
    </source>
</evidence>
<sequence length="264" mass="28666">ASAISGVFSKHRSKEEPMYVGALKTNVGHLEGSAGIAGLLKAVLVLERAVIPPNSNFEKPNPKIPVDEWGIKFPTDAYSWPNRGLRRASVNAFGYGGSNAHVVLDDALHYMASLGFTGNHRTVEYPMQSTLDAPRESPNGFTNGHANGASNGFTSIRTGYHVSSLPRNRVFVFSSFDEAGAERLASTYADHLKQVKLANGKEDTYLNDLSFTLSSKRSMFPWEFSVVANSLRALTEALESKPPPTRVTAEPKLGLVFSGHGAQW</sequence>